<keyword evidence="1" id="KW-0067">ATP-binding</keyword>
<dbReference type="EMBL" id="QXGD01000296">
    <property type="protein sequence ID" value="KAE9244328.1"/>
    <property type="molecule type" value="Genomic_DNA"/>
</dbReference>
<dbReference type="PANTHER" id="PTHR44329:SF214">
    <property type="entry name" value="PROTEIN KINASE DOMAIN-CONTAINING PROTEIN"/>
    <property type="match status" value="1"/>
</dbReference>
<dbReference type="InterPro" id="IPR051681">
    <property type="entry name" value="Ser/Thr_Kinases-Pseudokinases"/>
</dbReference>
<proteinExistence type="predicted"/>
<dbReference type="PANTHER" id="PTHR44329">
    <property type="entry name" value="SERINE/THREONINE-PROTEIN KINASE TNNI3K-RELATED"/>
    <property type="match status" value="1"/>
</dbReference>
<evidence type="ECO:0000256" key="1">
    <source>
        <dbReference type="PROSITE-ProRule" id="PRU10141"/>
    </source>
</evidence>
<dbReference type="Proteomes" id="UP000440367">
    <property type="component" value="Unassembled WGS sequence"/>
</dbReference>
<evidence type="ECO:0000313" key="4">
    <source>
        <dbReference type="EMBL" id="KAE9244328.1"/>
    </source>
</evidence>
<evidence type="ECO:0000313" key="3">
    <source>
        <dbReference type="EMBL" id="KAE9222304.1"/>
    </source>
</evidence>
<dbReference type="InterPro" id="IPR001245">
    <property type="entry name" value="Ser-Thr/Tyr_kinase_cat_dom"/>
</dbReference>
<feature type="binding site" evidence="1">
    <location>
        <position position="121"/>
    </location>
    <ligand>
        <name>ATP</name>
        <dbReference type="ChEBI" id="CHEBI:30616"/>
    </ligand>
</feature>
<dbReference type="InterPro" id="IPR017441">
    <property type="entry name" value="Protein_kinase_ATP_BS"/>
</dbReference>
<dbReference type="Pfam" id="PF07714">
    <property type="entry name" value="PK_Tyr_Ser-Thr"/>
    <property type="match status" value="1"/>
</dbReference>
<feature type="domain" description="Protein kinase" evidence="2">
    <location>
        <begin position="93"/>
        <end position="366"/>
    </location>
</feature>
<keyword evidence="1" id="KW-0547">Nucleotide-binding</keyword>
<reference evidence="6 7" key="1">
    <citation type="submission" date="2018-08" db="EMBL/GenBank/DDBJ databases">
        <title>Genomic investigation of the strawberry pathogen Phytophthora fragariae indicates pathogenicity is determined by transcriptional variation in three key races.</title>
        <authorList>
            <person name="Adams T.M."/>
            <person name="Armitage A.D."/>
            <person name="Sobczyk M.K."/>
            <person name="Bates H.J."/>
            <person name="Dunwell J.M."/>
            <person name="Nellist C.F."/>
            <person name="Harrison R.J."/>
        </authorList>
    </citation>
    <scope>NUCLEOTIDE SEQUENCE [LARGE SCALE GENOMIC DNA]</scope>
    <source>
        <strain evidence="4 7">BC-1</strain>
        <strain evidence="5 8">BC-23</strain>
        <strain evidence="3 6">NOV-27</strain>
    </source>
</reference>
<accession>A0A6A3YPF8</accession>
<gene>
    <name evidence="4" type="ORF">PF002_g7813</name>
    <name evidence="5" type="ORF">PF004_g4947</name>
    <name evidence="3" type="ORF">PF005_g6736</name>
</gene>
<keyword evidence="6" id="KW-1185">Reference proteome</keyword>
<evidence type="ECO:0000259" key="2">
    <source>
        <dbReference type="PROSITE" id="PS50011"/>
    </source>
</evidence>
<dbReference type="Proteomes" id="UP000433483">
    <property type="component" value="Unassembled WGS sequence"/>
</dbReference>
<dbReference type="InterPro" id="IPR011009">
    <property type="entry name" value="Kinase-like_dom_sf"/>
</dbReference>
<evidence type="ECO:0000313" key="5">
    <source>
        <dbReference type="EMBL" id="KAE9246113.1"/>
    </source>
</evidence>
<dbReference type="EMBL" id="QXGC01000177">
    <property type="protein sequence ID" value="KAE9246113.1"/>
    <property type="molecule type" value="Genomic_DNA"/>
</dbReference>
<dbReference type="Gene3D" id="3.30.200.20">
    <property type="entry name" value="Phosphorylase Kinase, domain 1"/>
    <property type="match status" value="1"/>
</dbReference>
<sequence>MLSAVVAGNATTSAGCLGGQVEATRQRHSTKTATSRLKIGGISIRRSPSPAFKLKIETNLDAEGNYAAVQQVEASGLWNDPVVASKRIPREEVQVHQLIGQGAFGQVFSGSLRGDTVAVKKLRPETQQDDGHVDGFLAEVKVSAALNHPHIVQFVGVAWTSVSDLCVVQEFMEGGDLRSLLDRYEAERHAIGFDRQKTHIAMQICSALAYMHSLSPPVIHSNLKSRNVLLSGALEAKVTNFGTSPKRTFKTSTQSKNATLWMAPEVICGEMHSTDADMFSFGVVLSEMDMLSAPYAQARQQIRDASWRPLQDADILQKVTKGSLRVVFSEAGPMALAELGRACVSVNPLKRPTASEALYRLQTIWLRSWRKTRSSRIFLDRLVVYILNTFFLCFLLEEERAKH</sequence>
<dbReference type="OrthoDB" id="107748at2759"/>
<organism evidence="3 6">
    <name type="scientific">Phytophthora fragariae</name>
    <dbReference type="NCBI Taxonomy" id="53985"/>
    <lineage>
        <taxon>Eukaryota</taxon>
        <taxon>Sar</taxon>
        <taxon>Stramenopiles</taxon>
        <taxon>Oomycota</taxon>
        <taxon>Peronosporomycetes</taxon>
        <taxon>Peronosporales</taxon>
        <taxon>Peronosporaceae</taxon>
        <taxon>Phytophthora</taxon>
    </lineage>
</organism>
<dbReference type="GO" id="GO:0004674">
    <property type="term" value="F:protein serine/threonine kinase activity"/>
    <property type="evidence" value="ECO:0007669"/>
    <property type="project" value="TreeGrafter"/>
</dbReference>
<dbReference type="PROSITE" id="PS00107">
    <property type="entry name" value="PROTEIN_KINASE_ATP"/>
    <property type="match status" value="1"/>
</dbReference>
<evidence type="ECO:0000313" key="7">
    <source>
        <dbReference type="Proteomes" id="UP000440367"/>
    </source>
</evidence>
<dbReference type="AlphaFoldDB" id="A0A6A3YPF8"/>
<dbReference type="Gene3D" id="1.10.510.10">
    <property type="entry name" value="Transferase(Phosphotransferase) domain 1"/>
    <property type="match status" value="1"/>
</dbReference>
<evidence type="ECO:0000313" key="8">
    <source>
        <dbReference type="Proteomes" id="UP000476176"/>
    </source>
</evidence>
<comment type="caution">
    <text evidence="3">The sequence shown here is derived from an EMBL/GenBank/DDBJ whole genome shotgun (WGS) entry which is preliminary data.</text>
</comment>
<protein>
    <recommendedName>
        <fullName evidence="2">Protein kinase domain-containing protein</fullName>
    </recommendedName>
</protein>
<dbReference type="Proteomes" id="UP000476176">
    <property type="component" value="Unassembled WGS sequence"/>
</dbReference>
<dbReference type="GO" id="GO:0005524">
    <property type="term" value="F:ATP binding"/>
    <property type="evidence" value="ECO:0007669"/>
    <property type="project" value="UniProtKB-UniRule"/>
</dbReference>
<dbReference type="EMBL" id="QXGB01000257">
    <property type="protein sequence ID" value="KAE9222304.1"/>
    <property type="molecule type" value="Genomic_DNA"/>
</dbReference>
<dbReference type="InterPro" id="IPR000719">
    <property type="entry name" value="Prot_kinase_dom"/>
</dbReference>
<evidence type="ECO:0000313" key="6">
    <source>
        <dbReference type="Proteomes" id="UP000433483"/>
    </source>
</evidence>
<name>A0A6A3YPF8_9STRA</name>
<dbReference type="SUPFAM" id="SSF56112">
    <property type="entry name" value="Protein kinase-like (PK-like)"/>
    <property type="match status" value="1"/>
</dbReference>
<dbReference type="PROSITE" id="PS50011">
    <property type="entry name" value="PROTEIN_KINASE_DOM"/>
    <property type="match status" value="1"/>
</dbReference>